<reference evidence="2 3" key="1">
    <citation type="submission" date="2021-05" db="EMBL/GenBank/DDBJ databases">
        <title>Comparative genomic studies on the polysaccharide-degrading batcterial strains of the Flammeovirga genus.</title>
        <authorList>
            <person name="Zewei F."/>
            <person name="Zheng Z."/>
            <person name="Yu L."/>
            <person name="Ruyue G."/>
            <person name="Yanhong M."/>
            <person name="Yuanyuan C."/>
            <person name="Jingyan G."/>
            <person name="Wenjun H."/>
        </authorList>
    </citation>
    <scope>NUCLEOTIDE SEQUENCE [LARGE SCALE GENOMIC DNA]</scope>
    <source>
        <strain evidence="2 3">YS10</strain>
    </source>
</reference>
<evidence type="ECO:0000313" key="3">
    <source>
        <dbReference type="Proteomes" id="UP000682802"/>
    </source>
</evidence>
<gene>
    <name evidence="2" type="ORF">KM029_09300</name>
</gene>
<keyword evidence="3" id="KW-1185">Reference proteome</keyword>
<organism evidence="2 3">
    <name type="scientific">Flammeovirga kamogawensis</name>
    <dbReference type="NCBI Taxonomy" id="373891"/>
    <lineage>
        <taxon>Bacteria</taxon>
        <taxon>Pseudomonadati</taxon>
        <taxon>Bacteroidota</taxon>
        <taxon>Cytophagia</taxon>
        <taxon>Cytophagales</taxon>
        <taxon>Flammeovirgaceae</taxon>
        <taxon>Flammeovirga</taxon>
    </lineage>
</organism>
<sequence length="2643" mass="290682">MDGLDISHGGELIMTDGFVFYVTGTLTVGDGGIVDIKQETQMGITLRETAVIEVKGGTLKTPFIRPTVASANAVHRGSYFQDGGTVILGGDDLGVFHSLSLPFKDNSFEIQNAGVLNVFATSGWGIHIGANPENVKVQGGKVNVFVPETPNTFDPDAANPDYPVFVVNSTSPFHHLETHYIKADDEASSYKNYGRVKLDEASFYWNGSSIVASEPQDLQINGSIKLNTYFDGNDKDLYVKQNLILNKEEAITYTGNLRNTSADESKWFNSSINRVNFIGDSDSQLEIAYTLSEEDIDSGDSNISFGNFRIDKDNDTNKVTLIADDTFSKAIVGGATTQNESNLIDFEGDFELLKGGLDHRNYSIRMFREGANLINYGTIGFYDESFNADGSEGTSAEEALLKFREGDIVIQTNNNSIFGNVRLYGEENKLEFTSDVYIKRAQYLSGTILLKNYTLTIDKLQYNIGHSISCLDNSGNPIDGCIEAKVPRFGKNYLQRGSEIWQQKNYNNFFVTDGKASSGGLRLKIDENTFFQNYYLYKEYFDYDGSNTHPTLENGEWNTNVLEQLKKDGELLSVLFPLAIEANDNYYYTPARVSIDEFNNTNDGYISVRPVLSKLPTTNQAGADDLLNIYWNINRSDFDEDIATLPKVRWYFGLENNFGDGNNPFTDGNDLTAVELQNLVPGKVLDGDSFIRDNVPTVVSEYQREGFSAPVFDGDNTITSGDIKQDVLLQWLWKNYNPLSYHDNTLLFAFDKNYDGSSTFVLENSNYTVGSSDAFDGVPGIYVYQNEFDGDGNLVNNEWDNINNWLVLDETTGFVSAAIEIPGIDDVAIFGTTQEYQFSNGDVATVPNSKFSFVSIFEGDVADLTDNIELAELRFEHTVQGRGRIEIKGSDLNIGKVSGSGEFDLDFGVIKAEAFYQPKLNGDFGIWATNTKSTLKLQLPKEVKVGEEGDPTLIYNRPDVGYNGEGRLTEIEIYDLPQLPIVEINTGAGYFTEDLKAYTLDIRFDATVYLRGDLENGNLEIENEILLFNSGGLVFAKEGDYPRTVITKDIRTVQYSGKDPSGQNHIYVEQGATTSPLQHKLYVSGNINIGDIANFDLFGAGNEIWDPESGATGNARFDVTNPYSIVDSNIDTTAVDVSSVSLILNGDTDASLTHSDVSHRVQFELYDLTINKKAAAKFTFEKGFSLMKNAEGNTEDKPLQLISGILDFNLDLITDAATSVIDMPIDLELNSGGEEFFISSDAQVIIRENTTLKVSSTEELTGGILLDGTLDIKNGGIVKIYNGDVNSNNYLSYGSSGNATIKLEEGAELYVGSQLRRQQSSDRGTITIYQSGGIIEVGGQNIPSALDSRAILEIVDEGSLTLDYTYVVGENNYFKVKASPSFNVNDVSMLLTPNTPSLSNFFEGKSLASPSRILVEGITGKDFIINASLPLGDIEIVSGEVGLSTNDLTIVGDIYINNGATFEQKDRNVSLFSDIYNSGTYLGTDYTTTFIGGTDQYLLNYNKVASGDQGLYSFGNILVNIENTILNVEYGKDVNGNDGISILGNLELEEAADMNLIQNAYLSYGLFLNEGSEISGSNALVFNGNESQVLYSNNGVIENCTIDNSFGVQMKDPENEMAFLNLYINGNLSFLDGLLSVAENTIYLGTNSFISGSNGTDDIDVSFNSTNMITLTDRNRDGGIIKLVNAGETDNSFIIPLGVENKYTPIDIDLTGNSSASTFGIAIKLLNEKPVKAYRSLVKDVDGEWISNPEPFEDTDILNYAWYVDFVKTDGNLIDKANITGHKVKLNFHYDQNDIEDELEEPKYISSININDSFYHQTIDEVDEDNNIAFIEIDDTFEGYDESENFAALIVIGDEDDIVVDVPIYRSRNRILTINVPNDGSDEQNWSTASSWSLSTNGGANFESAPDGIYPDGGAIVLIRRGTKLVLDLEVDLSDLTIQGENANYSDAQLIVKKDDSKTDVTRSIVGKVSGDGVLVMRTPEMLDDNWVNFLQKEKGSIIMDIEGELLDENRIASEITNISSSELISIKAIDNTVSGIYGFTTSAPIGSEEVPPGSGTFVDIQSYPVYQLKSNVEVGDGGITIKEYSTLVIGDIGQNVSVVTSKVTIEKDGYLALAGGTNLLVKGEFIAKEGAKIIAFDNSNSPRIIEFKKDVDIETGVDLSPDTFTFKFTGENIQQTINAEIPSSSVLRELIVNNNFVESEVNGAAVVLEKNLFVKDLDLIDGIVDSKNGFLHHIGTISYAPDAVLSDMNSYIIGKANFSVLDDHKTNTFFPIGTLREFHPIGVGQLEEKDTQSKFTKDISDGFVTWEVQFIGSKASLETPTKVKDQINGYWEINPINVGGNGARASENFTTTLNFIYTGKLDGISDVADLRILHQDIDNAADSDLEWSYLGDEADEPHQVSTNRVIQSQPVTFSYNVNAGARMGANSNARITNIAGSPSNSDNIVTVGSISEDEELPVELSQFTASINKGRVILDWKTLSEVNNDGFYIERSIDGRNYEEVAFVKGNGNSFVEIAYQFVDTNPYMGISYYRLVQEDFDGSIEIHGPIKVQLNLSEDESVENKIVNIYPNPSYNKDTKVDLYNWEGIVGVYLINNNGLVLQSTTIDSNKTNSTLLKTSSLPSGIYFIKAVFNKEVKVKKLIVK</sequence>
<evidence type="ECO:0000259" key="1">
    <source>
        <dbReference type="Pfam" id="PF18962"/>
    </source>
</evidence>
<name>A0ABX8H0C6_9BACT</name>
<evidence type="ECO:0000313" key="2">
    <source>
        <dbReference type="EMBL" id="QWG09123.1"/>
    </source>
</evidence>
<dbReference type="InterPro" id="IPR026444">
    <property type="entry name" value="Secre_tail"/>
</dbReference>
<dbReference type="NCBIfam" id="TIGR04183">
    <property type="entry name" value="Por_Secre_tail"/>
    <property type="match status" value="1"/>
</dbReference>
<dbReference type="EMBL" id="CP076128">
    <property type="protein sequence ID" value="QWG09123.1"/>
    <property type="molecule type" value="Genomic_DNA"/>
</dbReference>
<proteinExistence type="predicted"/>
<protein>
    <submittedName>
        <fullName evidence="2">T9SS type A sorting domain-containing protein</fullName>
    </submittedName>
</protein>
<dbReference type="RefSeq" id="WP_144073027.1">
    <property type="nucleotide sequence ID" value="NZ_CP076128.1"/>
</dbReference>
<accession>A0ABX8H0C6</accession>
<feature type="domain" description="Secretion system C-terminal sorting" evidence="1">
    <location>
        <begin position="2567"/>
        <end position="2642"/>
    </location>
</feature>
<dbReference type="Proteomes" id="UP000682802">
    <property type="component" value="Chromosome 1"/>
</dbReference>
<dbReference type="Pfam" id="PF18962">
    <property type="entry name" value="Por_Secre_tail"/>
    <property type="match status" value="1"/>
</dbReference>